<comment type="caution">
    <text evidence="8">The sequence shown here is derived from an EMBL/GenBank/DDBJ whole genome shotgun (WGS) entry which is preliminary data.</text>
</comment>
<feature type="transmembrane region" description="Helical" evidence="6">
    <location>
        <begin position="31"/>
        <end position="53"/>
    </location>
</feature>
<dbReference type="CDD" id="cd06261">
    <property type="entry name" value="TM_PBP2"/>
    <property type="match status" value="1"/>
</dbReference>
<gene>
    <name evidence="8" type="ORF">D0Y96_06565</name>
</gene>
<comment type="subcellular location">
    <subcellularLocation>
        <location evidence="1 6">Cell membrane</location>
        <topology evidence="1 6">Multi-pass membrane protein</topology>
    </subcellularLocation>
</comment>
<evidence type="ECO:0000256" key="4">
    <source>
        <dbReference type="ARBA" id="ARBA00022989"/>
    </source>
</evidence>
<dbReference type="GO" id="GO:0005886">
    <property type="term" value="C:plasma membrane"/>
    <property type="evidence" value="ECO:0007669"/>
    <property type="project" value="UniProtKB-SubCell"/>
</dbReference>
<dbReference type="PANTHER" id="PTHR30177:SF4">
    <property type="entry name" value="OSMOPROTECTANT IMPORT PERMEASE PROTEIN OSMW"/>
    <property type="match status" value="1"/>
</dbReference>
<dbReference type="PANTHER" id="PTHR30177">
    <property type="entry name" value="GLYCINE BETAINE/L-PROLINE TRANSPORT SYSTEM PERMEASE PROTEIN PROW"/>
    <property type="match status" value="1"/>
</dbReference>
<feature type="transmembrane region" description="Helical" evidence="6">
    <location>
        <begin position="145"/>
        <end position="171"/>
    </location>
</feature>
<name>A0A372IS68_9BACT</name>
<protein>
    <submittedName>
        <fullName evidence="8">ABC transporter permease</fullName>
    </submittedName>
</protein>
<evidence type="ECO:0000259" key="7">
    <source>
        <dbReference type="PROSITE" id="PS50928"/>
    </source>
</evidence>
<feature type="transmembrane region" description="Helical" evidence="6">
    <location>
        <begin position="191"/>
        <end position="213"/>
    </location>
</feature>
<comment type="similarity">
    <text evidence="6">Belongs to the binding-protein-dependent transport system permease family.</text>
</comment>
<reference evidence="8 9" key="1">
    <citation type="submission" date="2018-08" db="EMBL/GenBank/DDBJ databases">
        <title>Acidipila sp. 4G-K13, an acidobacterium isolated from forest soil.</title>
        <authorList>
            <person name="Gao Z.-H."/>
            <person name="Qiu L.-H."/>
        </authorList>
    </citation>
    <scope>NUCLEOTIDE SEQUENCE [LARGE SCALE GENOMIC DNA]</scope>
    <source>
        <strain evidence="8 9">4G-K13</strain>
    </source>
</reference>
<evidence type="ECO:0000256" key="2">
    <source>
        <dbReference type="ARBA" id="ARBA00022448"/>
    </source>
</evidence>
<proteinExistence type="inferred from homology"/>
<evidence type="ECO:0000313" key="8">
    <source>
        <dbReference type="EMBL" id="RFU17777.1"/>
    </source>
</evidence>
<dbReference type="EMBL" id="QVQT01000002">
    <property type="protein sequence ID" value="RFU17777.1"/>
    <property type="molecule type" value="Genomic_DNA"/>
</dbReference>
<keyword evidence="3 6" id="KW-0812">Transmembrane</keyword>
<keyword evidence="2 6" id="KW-0813">Transport</keyword>
<evidence type="ECO:0000313" key="9">
    <source>
        <dbReference type="Proteomes" id="UP000264702"/>
    </source>
</evidence>
<keyword evidence="4 6" id="KW-1133">Transmembrane helix</keyword>
<dbReference type="AlphaFoldDB" id="A0A372IS68"/>
<feature type="transmembrane region" description="Helical" evidence="6">
    <location>
        <begin position="91"/>
        <end position="109"/>
    </location>
</feature>
<dbReference type="GO" id="GO:0055085">
    <property type="term" value="P:transmembrane transport"/>
    <property type="evidence" value="ECO:0007669"/>
    <property type="project" value="InterPro"/>
</dbReference>
<dbReference type="InterPro" id="IPR035906">
    <property type="entry name" value="MetI-like_sf"/>
</dbReference>
<dbReference type="FunFam" id="1.10.3720.10:FF:000001">
    <property type="entry name" value="Glycine betaine ABC transporter, permease"/>
    <property type="match status" value="1"/>
</dbReference>
<dbReference type="RefSeq" id="WP_117298525.1">
    <property type="nucleotide sequence ID" value="NZ_QVQT02000002.1"/>
</dbReference>
<evidence type="ECO:0000256" key="1">
    <source>
        <dbReference type="ARBA" id="ARBA00004651"/>
    </source>
</evidence>
<dbReference type="OrthoDB" id="9801163at2"/>
<dbReference type="SUPFAM" id="SSF161098">
    <property type="entry name" value="MetI-like"/>
    <property type="match status" value="1"/>
</dbReference>
<sequence length="226" mass="23436">MTLSPALSAGFWAQGFLSQHGAEIVTLTVEHLWLTGAAMLLAAGIGVPLGIWLTRHPRWAGLVIGLANVVQTIPSLAMFGFLLPLPWLGERAARIAIVALTGYALLPILRNTYAGIRGIDPAVTEVARALGLTNRQRLFKVELPLTAPFLLAGLRTATVTCVGIATIAAAVGAGGLGELIFQGVASVDNRTVLAGAIPAALLALAADAMLGLLERWTRVPGAARGV</sequence>
<dbReference type="PROSITE" id="PS50928">
    <property type="entry name" value="ABC_TM1"/>
    <property type="match status" value="1"/>
</dbReference>
<evidence type="ECO:0000256" key="6">
    <source>
        <dbReference type="RuleBase" id="RU363032"/>
    </source>
</evidence>
<dbReference type="Pfam" id="PF00528">
    <property type="entry name" value="BPD_transp_1"/>
    <property type="match status" value="1"/>
</dbReference>
<dbReference type="GO" id="GO:0031460">
    <property type="term" value="P:glycine betaine transport"/>
    <property type="evidence" value="ECO:0007669"/>
    <property type="project" value="TreeGrafter"/>
</dbReference>
<accession>A0A372IS68</accession>
<dbReference type="Gene3D" id="1.10.3720.10">
    <property type="entry name" value="MetI-like"/>
    <property type="match status" value="1"/>
</dbReference>
<keyword evidence="9" id="KW-1185">Reference proteome</keyword>
<evidence type="ECO:0000256" key="3">
    <source>
        <dbReference type="ARBA" id="ARBA00022692"/>
    </source>
</evidence>
<dbReference type="InterPro" id="IPR051204">
    <property type="entry name" value="ABC_transp_perm/SBD"/>
</dbReference>
<keyword evidence="5 6" id="KW-0472">Membrane</keyword>
<feature type="transmembrane region" description="Helical" evidence="6">
    <location>
        <begin position="60"/>
        <end position="85"/>
    </location>
</feature>
<dbReference type="InterPro" id="IPR000515">
    <property type="entry name" value="MetI-like"/>
</dbReference>
<dbReference type="Proteomes" id="UP000264702">
    <property type="component" value="Unassembled WGS sequence"/>
</dbReference>
<evidence type="ECO:0000256" key="5">
    <source>
        <dbReference type="ARBA" id="ARBA00023136"/>
    </source>
</evidence>
<feature type="domain" description="ABC transmembrane type-1" evidence="7">
    <location>
        <begin position="28"/>
        <end position="210"/>
    </location>
</feature>
<organism evidence="8 9">
    <name type="scientific">Paracidobacterium acidisoli</name>
    <dbReference type="NCBI Taxonomy" id="2303751"/>
    <lineage>
        <taxon>Bacteria</taxon>
        <taxon>Pseudomonadati</taxon>
        <taxon>Acidobacteriota</taxon>
        <taxon>Terriglobia</taxon>
        <taxon>Terriglobales</taxon>
        <taxon>Acidobacteriaceae</taxon>
        <taxon>Paracidobacterium</taxon>
    </lineage>
</organism>